<dbReference type="KEGG" id="llo:LLO_0996"/>
<organism evidence="1 2">
    <name type="scientific">Legionella longbeachae serogroup 1 (strain NSW150)</name>
    <dbReference type="NCBI Taxonomy" id="661367"/>
    <lineage>
        <taxon>Bacteria</taxon>
        <taxon>Pseudomonadati</taxon>
        <taxon>Pseudomonadota</taxon>
        <taxon>Gammaproteobacteria</taxon>
        <taxon>Legionellales</taxon>
        <taxon>Legionellaceae</taxon>
        <taxon>Legionella</taxon>
    </lineage>
</organism>
<evidence type="ECO:0000313" key="2">
    <source>
        <dbReference type="Proteomes" id="UP000001060"/>
    </source>
</evidence>
<protein>
    <submittedName>
        <fullName evidence="1">Uncharacterized protein</fullName>
    </submittedName>
</protein>
<reference evidence="1 2" key="1">
    <citation type="journal article" date="2010" name="PLoS Genet.">
        <title>Analysis of the Legionella longbeachae genome and transcriptome uncovers unique strategies to cause Legionnaires' disease.</title>
        <authorList>
            <person name="Cazalet C."/>
            <person name="Gomez-Valero L."/>
            <person name="Rusniok C."/>
            <person name="Lomma M."/>
            <person name="Dervins-Ravault D."/>
            <person name="Newton H."/>
            <person name="Sansom F."/>
            <person name="Jarraud S."/>
            <person name="Zidane N."/>
            <person name="Ma L."/>
            <person name="Bouchier C."/>
            <person name="Etienne J."/>
            <person name="Hartland E."/>
            <person name="Buchrieser C."/>
        </authorList>
    </citation>
    <scope>NUCLEOTIDE SEQUENCE [LARGE SCALE GENOMIC DNA]</scope>
    <source>
        <strain evidence="1 2">NSW150</strain>
    </source>
</reference>
<name>D3HR21_LEGLN</name>
<accession>D3HR21</accession>
<keyword evidence="2" id="KW-1185">Reference proteome</keyword>
<dbReference type="HOGENOM" id="CLU_2601685_0_0_6"/>
<dbReference type="AlphaFoldDB" id="D3HR21"/>
<sequence>MVAAIATFAAWIAGLHIQSIGKVSDFQAHSAKSAFALFIVFLGKHVLKKTLLLTQENFQNLLMMLYQCAIQAQHAAPQM</sequence>
<dbReference type="EMBL" id="FN650140">
    <property type="protein sequence ID" value="CBJ11348.1"/>
    <property type="molecule type" value="Genomic_DNA"/>
</dbReference>
<proteinExistence type="predicted"/>
<evidence type="ECO:0000313" key="1">
    <source>
        <dbReference type="EMBL" id="CBJ11348.1"/>
    </source>
</evidence>
<dbReference type="Proteomes" id="UP000001060">
    <property type="component" value="Chromosome"/>
</dbReference>
<gene>
    <name evidence="1" type="ordered locus">LLO_0996</name>
</gene>